<dbReference type="PANTHER" id="PTHR36837">
    <property type="entry name" value="POLY(3-HYDROXYALKANOATE) POLYMERASE SUBUNIT PHAC"/>
    <property type="match status" value="1"/>
</dbReference>
<dbReference type="RefSeq" id="WP_169574071.1">
    <property type="nucleotide sequence ID" value="NZ_JABBFV010000012.1"/>
</dbReference>
<name>A0A7X9WXB1_9SPHN</name>
<dbReference type="SUPFAM" id="SSF53474">
    <property type="entry name" value="alpha/beta-Hydrolases"/>
    <property type="match status" value="1"/>
</dbReference>
<accession>A0A7X9WXB1</accession>
<sequence>MDSSPIPEHLAVAQGDAAPQHGPRPLPLFLNILWRETEDDHELRRRAFTGLRKYQDAVRPPAPPPARCVATAGPARLLQHGAENGRSPVVFIPSLINPPRVLDLSVSRSLLRHMAAAGHDAHLVDWGAPSPQDAALGLDGHVTDRLLPLLAALPRPPILVGYCLGGSLALGAATMAAFPAVATIAAPWRFDAFPAADLQLIGGLWNGARAMSERIGYVPMEVLQSGFWAMDPARTIRKYAAFADMEAGSDAERGFLAVEDWANAGAPLTYAAGRDLFDNFYAGNISGRGQWRIDGRTVDPAAIDGPTLSIVSTSDRIVPAAAGPRLREERSLSLGHVGMVVGGRARETLWEPLSHWLSSQGG</sequence>
<keyword evidence="2" id="KW-1185">Reference proteome</keyword>
<evidence type="ECO:0000313" key="1">
    <source>
        <dbReference type="EMBL" id="NML11626.1"/>
    </source>
</evidence>
<dbReference type="InterPro" id="IPR051321">
    <property type="entry name" value="PHA/PHB_synthase"/>
</dbReference>
<protein>
    <submittedName>
        <fullName evidence="1">Alpha/beta hydrolase</fullName>
    </submittedName>
</protein>
<keyword evidence="1" id="KW-0378">Hydrolase</keyword>
<dbReference type="Proteomes" id="UP000519023">
    <property type="component" value="Unassembled WGS sequence"/>
</dbReference>
<dbReference type="AlphaFoldDB" id="A0A7X9WXB1"/>
<proteinExistence type="predicted"/>
<reference evidence="1 2" key="1">
    <citation type="submission" date="2020-04" db="EMBL/GenBank/DDBJ databases">
        <title>Sphingobium sp. AR-3-1 isolated from Arctic soil.</title>
        <authorList>
            <person name="Dahal R.H."/>
            <person name="Chaudhary D.K."/>
        </authorList>
    </citation>
    <scope>NUCLEOTIDE SEQUENCE [LARGE SCALE GENOMIC DNA]</scope>
    <source>
        <strain evidence="1 2">AR-3-1</strain>
    </source>
</reference>
<organism evidence="1 2">
    <name type="scientific">Sphingobium psychrophilum</name>
    <dbReference type="NCBI Taxonomy" id="2728834"/>
    <lineage>
        <taxon>Bacteria</taxon>
        <taxon>Pseudomonadati</taxon>
        <taxon>Pseudomonadota</taxon>
        <taxon>Alphaproteobacteria</taxon>
        <taxon>Sphingomonadales</taxon>
        <taxon>Sphingomonadaceae</taxon>
        <taxon>Sphingobium</taxon>
    </lineage>
</organism>
<dbReference type="PANTHER" id="PTHR36837:SF4">
    <property type="entry name" value="BLR0908 PROTEIN"/>
    <property type="match status" value="1"/>
</dbReference>
<evidence type="ECO:0000313" key="2">
    <source>
        <dbReference type="Proteomes" id="UP000519023"/>
    </source>
</evidence>
<dbReference type="EMBL" id="JABBFV010000012">
    <property type="protein sequence ID" value="NML11626.1"/>
    <property type="molecule type" value="Genomic_DNA"/>
</dbReference>
<comment type="caution">
    <text evidence="1">The sequence shown here is derived from an EMBL/GenBank/DDBJ whole genome shotgun (WGS) entry which is preliminary data.</text>
</comment>
<dbReference type="InterPro" id="IPR029058">
    <property type="entry name" value="AB_hydrolase_fold"/>
</dbReference>
<dbReference type="GO" id="GO:0016787">
    <property type="term" value="F:hydrolase activity"/>
    <property type="evidence" value="ECO:0007669"/>
    <property type="project" value="UniProtKB-KW"/>
</dbReference>
<gene>
    <name evidence="1" type="ORF">HHL08_15965</name>
</gene>
<dbReference type="Gene3D" id="3.40.50.1820">
    <property type="entry name" value="alpha/beta hydrolase"/>
    <property type="match status" value="1"/>
</dbReference>